<proteinExistence type="predicted"/>
<accession>A0A5J4UP91</accession>
<sequence length="74" mass="8335">MIEYVQVYSHVNDCVNVTDHDLDPVIVIDICGEEVLVNNQEDYVVRSIDEGLCVGGVELRFILSGIWNADESYC</sequence>
<gene>
    <name evidence="1" type="ORF">EZS28_032908</name>
</gene>
<organism evidence="1 2">
    <name type="scientific">Streblomastix strix</name>
    <dbReference type="NCBI Taxonomy" id="222440"/>
    <lineage>
        <taxon>Eukaryota</taxon>
        <taxon>Metamonada</taxon>
        <taxon>Preaxostyla</taxon>
        <taxon>Oxymonadida</taxon>
        <taxon>Streblomastigidae</taxon>
        <taxon>Streblomastix</taxon>
    </lineage>
</organism>
<evidence type="ECO:0000313" key="1">
    <source>
        <dbReference type="EMBL" id="KAA6371565.1"/>
    </source>
</evidence>
<comment type="caution">
    <text evidence="1">The sequence shown here is derived from an EMBL/GenBank/DDBJ whole genome shotgun (WGS) entry which is preliminary data.</text>
</comment>
<reference evidence="1 2" key="1">
    <citation type="submission" date="2019-03" db="EMBL/GenBank/DDBJ databases">
        <title>Single cell metagenomics reveals metabolic interactions within the superorganism composed of flagellate Streblomastix strix and complex community of Bacteroidetes bacteria on its surface.</title>
        <authorList>
            <person name="Treitli S.C."/>
            <person name="Kolisko M."/>
            <person name="Husnik F."/>
            <person name="Keeling P."/>
            <person name="Hampl V."/>
        </authorList>
    </citation>
    <scope>NUCLEOTIDE SEQUENCE [LARGE SCALE GENOMIC DNA]</scope>
    <source>
        <strain evidence="1">ST1C</strain>
    </source>
</reference>
<protein>
    <submittedName>
        <fullName evidence="1">Uncharacterized protein</fullName>
    </submittedName>
</protein>
<name>A0A5J4UP91_9EUKA</name>
<evidence type="ECO:0000313" key="2">
    <source>
        <dbReference type="Proteomes" id="UP000324800"/>
    </source>
</evidence>
<dbReference type="Proteomes" id="UP000324800">
    <property type="component" value="Unassembled WGS sequence"/>
</dbReference>
<dbReference type="EMBL" id="SNRW01014348">
    <property type="protein sequence ID" value="KAA6371565.1"/>
    <property type="molecule type" value="Genomic_DNA"/>
</dbReference>
<dbReference type="AlphaFoldDB" id="A0A5J4UP91"/>